<evidence type="ECO:0000313" key="2">
    <source>
        <dbReference type="EMBL" id="WAQ92490.1"/>
    </source>
</evidence>
<dbReference type="GeneID" id="77804978"/>
<proteinExistence type="predicted"/>
<protein>
    <submittedName>
        <fullName evidence="2">Uncharacterized protein</fullName>
    </submittedName>
</protein>
<gene>
    <name evidence="2" type="ORF">PtA15_16A398</name>
</gene>
<keyword evidence="3" id="KW-1185">Reference proteome</keyword>
<feature type="compositionally biased region" description="Polar residues" evidence="1">
    <location>
        <begin position="1"/>
        <end position="21"/>
    </location>
</feature>
<evidence type="ECO:0000256" key="1">
    <source>
        <dbReference type="SAM" id="MobiDB-lite"/>
    </source>
</evidence>
<dbReference type="EMBL" id="CP110436">
    <property type="protein sequence ID" value="WAQ92490.1"/>
    <property type="molecule type" value="Genomic_DNA"/>
</dbReference>
<name>A0ABY7D6I8_9BASI</name>
<accession>A0ABY7D6I8</accession>
<feature type="region of interest" description="Disordered" evidence="1">
    <location>
        <begin position="1"/>
        <end position="37"/>
    </location>
</feature>
<sequence length="56" mass="6573">MSTEVTRSPSRLPDINQSLLRQHQRSHHGSWAQPIEKSHRQIFAAARGYSRYKQSR</sequence>
<evidence type="ECO:0000313" key="3">
    <source>
        <dbReference type="Proteomes" id="UP001164743"/>
    </source>
</evidence>
<reference evidence="2" key="1">
    <citation type="submission" date="2022-10" db="EMBL/GenBank/DDBJ databases">
        <title>Puccinia triticina Genome sequencing and assembly.</title>
        <authorList>
            <person name="Li C."/>
        </authorList>
    </citation>
    <scope>NUCLEOTIDE SEQUENCE</scope>
    <source>
        <strain evidence="2">Pt15</strain>
    </source>
</reference>
<dbReference type="Proteomes" id="UP001164743">
    <property type="component" value="Chromosome 16A"/>
</dbReference>
<organism evidence="2 3">
    <name type="scientific">Puccinia triticina</name>
    <dbReference type="NCBI Taxonomy" id="208348"/>
    <lineage>
        <taxon>Eukaryota</taxon>
        <taxon>Fungi</taxon>
        <taxon>Dikarya</taxon>
        <taxon>Basidiomycota</taxon>
        <taxon>Pucciniomycotina</taxon>
        <taxon>Pucciniomycetes</taxon>
        <taxon>Pucciniales</taxon>
        <taxon>Pucciniaceae</taxon>
        <taxon>Puccinia</taxon>
    </lineage>
</organism>
<dbReference type="RefSeq" id="XP_053028045.1">
    <property type="nucleotide sequence ID" value="XM_053164083.1"/>
</dbReference>